<dbReference type="InterPro" id="IPR027417">
    <property type="entry name" value="P-loop_NTPase"/>
</dbReference>
<dbReference type="EMBL" id="RSMR01000003">
    <property type="protein sequence ID" value="MIK91108.1"/>
    <property type="molecule type" value="Genomic_DNA"/>
</dbReference>
<organism evidence="2">
    <name type="scientific">Salmonella enterica</name>
    <name type="common">Salmonella choleraesuis</name>
    <dbReference type="NCBI Taxonomy" id="28901"/>
    <lineage>
        <taxon>Bacteria</taxon>
        <taxon>Pseudomonadati</taxon>
        <taxon>Pseudomonadota</taxon>
        <taxon>Gammaproteobacteria</taxon>
        <taxon>Enterobacterales</taxon>
        <taxon>Enterobacteriaceae</taxon>
        <taxon>Salmonella</taxon>
    </lineage>
</organism>
<feature type="coiled-coil region" evidence="1">
    <location>
        <begin position="297"/>
        <end position="331"/>
    </location>
</feature>
<comment type="caution">
    <text evidence="2">The sequence shown here is derived from an EMBL/GenBank/DDBJ whole genome shotgun (WGS) entry which is preliminary data.</text>
</comment>
<proteinExistence type="predicted"/>
<feature type="coiled-coil region" evidence="1">
    <location>
        <begin position="418"/>
        <end position="459"/>
    </location>
</feature>
<protein>
    <submittedName>
        <fullName evidence="2">AAA family ATPase</fullName>
    </submittedName>
</protein>
<dbReference type="AlphaFoldDB" id="A0A3R0CD36"/>
<keyword evidence="1" id="KW-0175">Coiled coil</keyword>
<dbReference type="SUPFAM" id="SSF52540">
    <property type="entry name" value="P-loop containing nucleoside triphosphate hydrolases"/>
    <property type="match status" value="2"/>
</dbReference>
<evidence type="ECO:0000256" key="1">
    <source>
        <dbReference type="SAM" id="Coils"/>
    </source>
</evidence>
<dbReference type="Gene3D" id="3.40.50.300">
    <property type="entry name" value="P-loop containing nucleotide triphosphate hydrolases"/>
    <property type="match status" value="2"/>
</dbReference>
<evidence type="ECO:0000313" key="2">
    <source>
        <dbReference type="EMBL" id="MIK91108.1"/>
    </source>
</evidence>
<accession>A0A3R0CD36</accession>
<gene>
    <name evidence="2" type="ORF">KO51_05815</name>
</gene>
<reference evidence="2" key="1">
    <citation type="submission" date="2018-08" db="EMBL/GenBank/DDBJ databases">
        <authorList>
            <consortium name="GenomeTrakr network: Whole genome sequencing for foodborne pathogen traceback"/>
        </authorList>
    </citation>
    <scope>NUCLEOTIDE SEQUENCE [LARGE SCALE GENOMIC DNA]</scope>
    <source>
        <strain evidence="2">FLUFL-1338</strain>
    </source>
</reference>
<dbReference type="Proteomes" id="UP000885283">
    <property type="component" value="Unassembled WGS sequence"/>
</dbReference>
<name>A0A3R0CD36_SALER</name>
<sequence>MRKIYLPELINLKINNFTLYPNGMNFSYDFIKGVNLVLGGNGMGKTTFVNIIKYSIIGHYKKQFNHTRTYKDRSIEKRILYPMDYFLNRMDDTVLTDGDPTVEITFALNGTIFTVTRRLDVIQIINITVDKKTINGLIIPQNKFEELQEESKTEYLQFKYEQLIEKYSGLNFDDLIFFVNEVLFFGENHNTILWNDGEKPDNVQNELFNKYFNSPELDRERQESQRQAKYYDSISRHRSEDIRAIKKVLDRVEKNKITPNSKEDPFKQIIVCKDELEKTEFKIKSLKEITLNNSSKASISQNRINTLSIKVSDLEQEINKAEAKLKSKIWEKLHPDYDLFIENIKNNHLCPMCNTEDEKLYERVINDSVHCFSCGSQFDKNEDELLNSNHKNLVDDYKSISNQIQEQQKSLKLIDIENDSHDKEIRTLESKKRSLIQKIRTLELQISNKNENNNNKDLQAFYEEIKGLESDKLKYQELSRLALNKAESISREIEQQIISNTSKFSALFSEYAENFLGVKCSLTFDKLTSGNRRFYPVIDGKTRIYEEELSESQRFFIDHSFRMSILSFFYSTPTFYIVETPDSSLDISYEENAANVFIRFLQSPNSLIITSNLNNSSFVNHIIDNNKDVSVSLVRLLDIAKKSTIQNTNTTLIEMYNSIKHKVSEKKDEQ</sequence>